<organism evidence="2 3">
    <name type="scientific">Schistosoma mattheei</name>
    <dbReference type="NCBI Taxonomy" id="31246"/>
    <lineage>
        <taxon>Eukaryota</taxon>
        <taxon>Metazoa</taxon>
        <taxon>Spiralia</taxon>
        <taxon>Lophotrochozoa</taxon>
        <taxon>Platyhelminthes</taxon>
        <taxon>Trematoda</taxon>
        <taxon>Digenea</taxon>
        <taxon>Strigeidida</taxon>
        <taxon>Schistosomatoidea</taxon>
        <taxon>Schistosomatidae</taxon>
        <taxon>Schistosoma</taxon>
    </lineage>
</organism>
<name>A0A3P8EAW9_9TREM</name>
<dbReference type="AlphaFoldDB" id="A0A3P8EAW9"/>
<feature type="transmembrane region" description="Helical" evidence="1">
    <location>
        <begin position="79"/>
        <end position="97"/>
    </location>
</feature>
<evidence type="ECO:0000313" key="2">
    <source>
        <dbReference type="EMBL" id="VDP53601.1"/>
    </source>
</evidence>
<protein>
    <submittedName>
        <fullName evidence="2">Uncharacterized protein</fullName>
    </submittedName>
</protein>
<reference evidence="2 3" key="1">
    <citation type="submission" date="2018-11" db="EMBL/GenBank/DDBJ databases">
        <authorList>
            <consortium name="Pathogen Informatics"/>
        </authorList>
    </citation>
    <scope>NUCLEOTIDE SEQUENCE [LARGE SCALE GENOMIC DNA]</scope>
    <source>
        <strain>Denwood</strain>
        <strain evidence="3">Zambia</strain>
    </source>
</reference>
<evidence type="ECO:0000313" key="3">
    <source>
        <dbReference type="Proteomes" id="UP000269396"/>
    </source>
</evidence>
<sequence length="102" mass="10769">MKRMWGILAVTSTSASDASAKMSPGPAALLLLVCLMAVLISLNVDGPTSIKRFVGAASMLGEFSGVGQFKSFSKCFSHLFCYSLMLVITSPSLLFTGRSGVR</sequence>
<dbReference type="Proteomes" id="UP000269396">
    <property type="component" value="Unassembled WGS sequence"/>
</dbReference>
<keyword evidence="3" id="KW-1185">Reference proteome</keyword>
<accession>A0A3P8EAW9</accession>
<evidence type="ECO:0000256" key="1">
    <source>
        <dbReference type="SAM" id="Phobius"/>
    </source>
</evidence>
<gene>
    <name evidence="2" type="ORF">SMTD_LOCUS10248</name>
</gene>
<proteinExistence type="predicted"/>
<dbReference type="EMBL" id="UZAL01030409">
    <property type="protein sequence ID" value="VDP53601.1"/>
    <property type="molecule type" value="Genomic_DNA"/>
</dbReference>
<keyword evidence="1" id="KW-0472">Membrane</keyword>
<keyword evidence="1" id="KW-1133">Transmembrane helix</keyword>
<feature type="transmembrane region" description="Helical" evidence="1">
    <location>
        <begin position="25"/>
        <end position="44"/>
    </location>
</feature>
<keyword evidence="1" id="KW-0812">Transmembrane</keyword>